<dbReference type="Proteomes" id="UP000005408">
    <property type="component" value="Unassembled WGS sequence"/>
</dbReference>
<organism evidence="2 3">
    <name type="scientific">Magallana gigas</name>
    <name type="common">Pacific oyster</name>
    <name type="synonym">Crassostrea gigas</name>
    <dbReference type="NCBI Taxonomy" id="29159"/>
    <lineage>
        <taxon>Eukaryota</taxon>
        <taxon>Metazoa</taxon>
        <taxon>Spiralia</taxon>
        <taxon>Lophotrochozoa</taxon>
        <taxon>Mollusca</taxon>
        <taxon>Bivalvia</taxon>
        <taxon>Autobranchia</taxon>
        <taxon>Pteriomorphia</taxon>
        <taxon>Ostreida</taxon>
        <taxon>Ostreoidea</taxon>
        <taxon>Ostreidae</taxon>
        <taxon>Magallana</taxon>
    </lineage>
</organism>
<sequence>MPDGSKEPICKEGISDSIIPGCVPLPTSDGRSWRTESGRPIQVKSTVYEVYYPICSQNGILNRDLHSARCGEDLRWNASIQGLRCLYGCGPFPIGSKWRLQNGSEAGNESLIGETYFSECSPGHKRSIVMYCGPELKWHTNYSTPCETDKCGICVGVGGLILVVVVILIVYAVYRSRRNPPVPTEEPEDAPLKEFTFTVSNTPGERQPETIGDLKGEFLQMTVAKQECASA</sequence>
<keyword evidence="3" id="KW-1185">Reference proteome</keyword>
<evidence type="ECO:0000313" key="2">
    <source>
        <dbReference type="EnsemblMetazoa" id="G27707.1:cds"/>
    </source>
</evidence>
<name>A0A8W8LF48_MAGGI</name>
<keyword evidence="1" id="KW-0472">Membrane</keyword>
<protein>
    <submittedName>
        <fullName evidence="2">Uncharacterized protein</fullName>
    </submittedName>
</protein>
<reference evidence="2" key="1">
    <citation type="submission" date="2022-08" db="UniProtKB">
        <authorList>
            <consortium name="EnsemblMetazoa"/>
        </authorList>
    </citation>
    <scope>IDENTIFICATION</scope>
    <source>
        <strain evidence="2">05x7-T-G4-1.051#20</strain>
    </source>
</reference>
<proteinExistence type="predicted"/>
<evidence type="ECO:0000256" key="1">
    <source>
        <dbReference type="SAM" id="Phobius"/>
    </source>
</evidence>
<evidence type="ECO:0000313" key="3">
    <source>
        <dbReference type="Proteomes" id="UP000005408"/>
    </source>
</evidence>
<dbReference type="EnsemblMetazoa" id="G27707.1">
    <property type="protein sequence ID" value="G27707.1:cds"/>
    <property type="gene ID" value="G27707"/>
</dbReference>
<keyword evidence="1" id="KW-0812">Transmembrane</keyword>
<dbReference type="AlphaFoldDB" id="A0A8W8LF48"/>
<accession>A0A8W8LF48</accession>
<feature type="transmembrane region" description="Helical" evidence="1">
    <location>
        <begin position="155"/>
        <end position="174"/>
    </location>
</feature>
<keyword evidence="1" id="KW-1133">Transmembrane helix</keyword>